<organism evidence="1">
    <name type="scientific">Anguilla anguilla</name>
    <name type="common">European freshwater eel</name>
    <name type="synonym">Muraena anguilla</name>
    <dbReference type="NCBI Taxonomy" id="7936"/>
    <lineage>
        <taxon>Eukaryota</taxon>
        <taxon>Metazoa</taxon>
        <taxon>Chordata</taxon>
        <taxon>Craniata</taxon>
        <taxon>Vertebrata</taxon>
        <taxon>Euteleostomi</taxon>
        <taxon>Actinopterygii</taxon>
        <taxon>Neopterygii</taxon>
        <taxon>Teleostei</taxon>
        <taxon>Anguilliformes</taxon>
        <taxon>Anguillidae</taxon>
        <taxon>Anguilla</taxon>
    </lineage>
</organism>
<protein>
    <submittedName>
        <fullName evidence="1">Uncharacterized protein</fullName>
    </submittedName>
</protein>
<dbReference type="EMBL" id="GBXM01005454">
    <property type="protein sequence ID" value="JAI03124.1"/>
    <property type="molecule type" value="Transcribed_RNA"/>
</dbReference>
<reference evidence="1" key="1">
    <citation type="submission" date="2014-11" db="EMBL/GenBank/DDBJ databases">
        <authorList>
            <person name="Amaro Gonzalez C."/>
        </authorList>
    </citation>
    <scope>NUCLEOTIDE SEQUENCE</scope>
</reference>
<reference evidence="1" key="2">
    <citation type="journal article" date="2015" name="Fish Shellfish Immunol.">
        <title>Early steps in the European eel (Anguilla anguilla)-Vibrio vulnificus interaction in the gills: Role of the RtxA13 toxin.</title>
        <authorList>
            <person name="Callol A."/>
            <person name="Pajuelo D."/>
            <person name="Ebbesson L."/>
            <person name="Teles M."/>
            <person name="MacKenzie S."/>
            <person name="Amaro C."/>
        </authorList>
    </citation>
    <scope>NUCLEOTIDE SEQUENCE</scope>
</reference>
<evidence type="ECO:0000313" key="1">
    <source>
        <dbReference type="EMBL" id="JAI03124.1"/>
    </source>
</evidence>
<accession>A0A0E9XN33</accession>
<sequence length="89" mass="10060">MCLSQTSQSSLCIYCSKGLAVSLFPTQMAPDVWKCMESLISKGHSPFGWFYCSAKHSKNCTTNFTTKKIIILLIIIINDPIPKTKFYIF</sequence>
<dbReference type="AlphaFoldDB" id="A0A0E9XN33"/>
<proteinExistence type="predicted"/>
<name>A0A0E9XN33_ANGAN</name>